<organism evidence="1 2">
    <name type="scientific">Grifola frondosa</name>
    <name type="common">Maitake</name>
    <name type="synonym">Polyporus frondosus</name>
    <dbReference type="NCBI Taxonomy" id="5627"/>
    <lineage>
        <taxon>Eukaryota</taxon>
        <taxon>Fungi</taxon>
        <taxon>Dikarya</taxon>
        <taxon>Basidiomycota</taxon>
        <taxon>Agaricomycotina</taxon>
        <taxon>Agaricomycetes</taxon>
        <taxon>Polyporales</taxon>
        <taxon>Grifolaceae</taxon>
        <taxon>Grifola</taxon>
    </lineage>
</organism>
<dbReference type="Proteomes" id="UP000092993">
    <property type="component" value="Unassembled WGS sequence"/>
</dbReference>
<protein>
    <submittedName>
        <fullName evidence="1">Uncharacterized protein</fullName>
    </submittedName>
</protein>
<comment type="caution">
    <text evidence="1">The sequence shown here is derived from an EMBL/GenBank/DDBJ whole genome shotgun (WGS) entry which is preliminary data.</text>
</comment>
<evidence type="ECO:0000313" key="2">
    <source>
        <dbReference type="Proteomes" id="UP000092993"/>
    </source>
</evidence>
<evidence type="ECO:0000313" key="1">
    <source>
        <dbReference type="EMBL" id="OBZ77914.1"/>
    </source>
</evidence>
<dbReference type="AlphaFoldDB" id="A0A1C7MSJ9"/>
<reference evidence="1 2" key="1">
    <citation type="submission" date="2016-03" db="EMBL/GenBank/DDBJ databases">
        <title>Whole genome sequencing of Grifola frondosa 9006-11.</title>
        <authorList>
            <person name="Min B."/>
            <person name="Park H."/>
            <person name="Kim J.-G."/>
            <person name="Cho H."/>
            <person name="Oh Y.-L."/>
            <person name="Kong W.-S."/>
            <person name="Choi I.-G."/>
        </authorList>
    </citation>
    <scope>NUCLEOTIDE SEQUENCE [LARGE SCALE GENOMIC DNA]</scope>
    <source>
        <strain evidence="1 2">9006-11</strain>
    </source>
</reference>
<dbReference type="EMBL" id="LUGG01000002">
    <property type="protein sequence ID" value="OBZ77914.1"/>
    <property type="molecule type" value="Genomic_DNA"/>
</dbReference>
<proteinExistence type="predicted"/>
<gene>
    <name evidence="1" type="ORF">A0H81_01808</name>
</gene>
<sequence>MALRLARRCPKSYFFTPRPRARFCWDGTVYKPYTSSPSLHFTLNQPPPSPRIVGSPVPHIVINLTLQPLFDTHCY</sequence>
<keyword evidence="2" id="KW-1185">Reference proteome</keyword>
<name>A0A1C7MSJ9_GRIFR</name>
<accession>A0A1C7MSJ9</accession>